<dbReference type="Proteomes" id="UP000008922">
    <property type="component" value="Chromosome"/>
</dbReference>
<evidence type="ECO:0000313" key="1">
    <source>
        <dbReference type="EMBL" id="BAJ62522.1"/>
    </source>
</evidence>
<evidence type="ECO:0000313" key="2">
    <source>
        <dbReference type="Proteomes" id="UP000008922"/>
    </source>
</evidence>
<dbReference type="eggNOG" id="COG5433">
    <property type="taxonomic scope" value="Bacteria"/>
</dbReference>
<accession>E8N0X7</accession>
<gene>
    <name evidence="1" type="ordered locus">ANT_04880</name>
</gene>
<proteinExistence type="predicted"/>
<dbReference type="AlphaFoldDB" id="E8N0X7"/>
<name>E8N0X7_ANATU</name>
<dbReference type="HOGENOM" id="CLU_3179506_0_0_0"/>
<reference evidence="1 2" key="1">
    <citation type="submission" date="2010-12" db="EMBL/GenBank/DDBJ databases">
        <title>Whole genome sequence of Anaerolinea thermophila UNI-1.</title>
        <authorList>
            <person name="Narita-Yamada S."/>
            <person name="Kishi E."/>
            <person name="Watanabe Y."/>
            <person name="Takasaki K."/>
            <person name="Ankai A."/>
            <person name="Oguchi A."/>
            <person name="Fukui S."/>
            <person name="Takahashi M."/>
            <person name="Yashiro I."/>
            <person name="Hosoyama A."/>
            <person name="Sekiguchi Y."/>
            <person name="Hanada S."/>
            <person name="Fujita N."/>
        </authorList>
    </citation>
    <scope>NUCLEOTIDE SEQUENCE [LARGE SCALE GENOMIC DNA]</scope>
    <source>
        <strain evidence="2">DSM 14523 / JCM 11388 / NBRC 100420 / UNI-1</strain>
    </source>
</reference>
<dbReference type="InParanoid" id="E8N0X7"/>
<dbReference type="KEGG" id="atm:ANT_04880"/>
<protein>
    <submittedName>
        <fullName evidence="1">Uncharacterized protein</fullName>
    </submittedName>
</protein>
<sequence length="46" mass="5294">MEQAMACINHLVLGILPGKLKFRYLPHARRYFAAHPAEALDFITRI</sequence>
<dbReference type="EMBL" id="AP012029">
    <property type="protein sequence ID" value="BAJ62522.1"/>
    <property type="molecule type" value="Genomic_DNA"/>
</dbReference>
<keyword evidence="2" id="KW-1185">Reference proteome</keyword>
<organism evidence="1 2">
    <name type="scientific">Anaerolinea thermophila (strain DSM 14523 / JCM 11388 / NBRC 100420 / UNI-1)</name>
    <dbReference type="NCBI Taxonomy" id="926569"/>
    <lineage>
        <taxon>Bacteria</taxon>
        <taxon>Bacillati</taxon>
        <taxon>Chloroflexota</taxon>
        <taxon>Anaerolineae</taxon>
        <taxon>Anaerolineales</taxon>
        <taxon>Anaerolineaceae</taxon>
        <taxon>Anaerolinea</taxon>
    </lineage>
</organism>
<dbReference type="STRING" id="926569.ANT_04880"/>